<feature type="region of interest" description="Disordered" evidence="1">
    <location>
        <begin position="1"/>
        <end position="186"/>
    </location>
</feature>
<organism evidence="2 3">
    <name type="scientific">Ascobolus immersus RN42</name>
    <dbReference type="NCBI Taxonomy" id="1160509"/>
    <lineage>
        <taxon>Eukaryota</taxon>
        <taxon>Fungi</taxon>
        <taxon>Dikarya</taxon>
        <taxon>Ascomycota</taxon>
        <taxon>Pezizomycotina</taxon>
        <taxon>Pezizomycetes</taxon>
        <taxon>Pezizales</taxon>
        <taxon>Ascobolaceae</taxon>
        <taxon>Ascobolus</taxon>
    </lineage>
</organism>
<evidence type="ECO:0000256" key="1">
    <source>
        <dbReference type="SAM" id="MobiDB-lite"/>
    </source>
</evidence>
<feature type="compositionally biased region" description="Low complexity" evidence="1">
    <location>
        <begin position="83"/>
        <end position="99"/>
    </location>
</feature>
<dbReference type="AlphaFoldDB" id="A0A3N4HTU2"/>
<evidence type="ECO:0000313" key="3">
    <source>
        <dbReference type="Proteomes" id="UP000275078"/>
    </source>
</evidence>
<evidence type="ECO:0000313" key="2">
    <source>
        <dbReference type="EMBL" id="RPA75220.1"/>
    </source>
</evidence>
<gene>
    <name evidence="2" type="ORF">BJ508DRAFT_332343</name>
</gene>
<feature type="compositionally biased region" description="Polar residues" evidence="1">
    <location>
        <begin position="70"/>
        <end position="82"/>
    </location>
</feature>
<reference evidence="2 3" key="1">
    <citation type="journal article" date="2018" name="Nat. Ecol. Evol.">
        <title>Pezizomycetes genomes reveal the molecular basis of ectomycorrhizal truffle lifestyle.</title>
        <authorList>
            <person name="Murat C."/>
            <person name="Payen T."/>
            <person name="Noel B."/>
            <person name="Kuo A."/>
            <person name="Morin E."/>
            <person name="Chen J."/>
            <person name="Kohler A."/>
            <person name="Krizsan K."/>
            <person name="Balestrini R."/>
            <person name="Da Silva C."/>
            <person name="Montanini B."/>
            <person name="Hainaut M."/>
            <person name="Levati E."/>
            <person name="Barry K.W."/>
            <person name="Belfiori B."/>
            <person name="Cichocki N."/>
            <person name="Clum A."/>
            <person name="Dockter R.B."/>
            <person name="Fauchery L."/>
            <person name="Guy J."/>
            <person name="Iotti M."/>
            <person name="Le Tacon F."/>
            <person name="Lindquist E.A."/>
            <person name="Lipzen A."/>
            <person name="Malagnac F."/>
            <person name="Mello A."/>
            <person name="Molinier V."/>
            <person name="Miyauchi S."/>
            <person name="Poulain J."/>
            <person name="Riccioni C."/>
            <person name="Rubini A."/>
            <person name="Sitrit Y."/>
            <person name="Splivallo R."/>
            <person name="Traeger S."/>
            <person name="Wang M."/>
            <person name="Zifcakova L."/>
            <person name="Wipf D."/>
            <person name="Zambonelli A."/>
            <person name="Paolocci F."/>
            <person name="Nowrousian M."/>
            <person name="Ottonello S."/>
            <person name="Baldrian P."/>
            <person name="Spatafora J.W."/>
            <person name="Henrissat B."/>
            <person name="Nagy L.G."/>
            <person name="Aury J.M."/>
            <person name="Wincker P."/>
            <person name="Grigoriev I.V."/>
            <person name="Bonfante P."/>
            <person name="Martin F.M."/>
        </authorList>
    </citation>
    <scope>NUCLEOTIDE SEQUENCE [LARGE SCALE GENOMIC DNA]</scope>
    <source>
        <strain evidence="2 3">RN42</strain>
    </source>
</reference>
<keyword evidence="3" id="KW-1185">Reference proteome</keyword>
<accession>A0A3N4HTU2</accession>
<protein>
    <submittedName>
        <fullName evidence="2">Uncharacterized protein</fullName>
    </submittedName>
</protein>
<feature type="compositionally biased region" description="Low complexity" evidence="1">
    <location>
        <begin position="37"/>
        <end position="46"/>
    </location>
</feature>
<proteinExistence type="predicted"/>
<sequence length="276" mass="29534">MTPPSPSSTSSSLQDSPPPPRAQQRQICNTRASTRNAPPSSSSAAPGTLLYSYGRTAPVFRDATAPQPDESASLSDFEQSQRSSAHGSPSPAPGMSPAGLNQLHYPDSGGNASPSPPPGRTPEPQDMFQRKPTPNPVREVSYRHSATASTPSTPGQLPITTPQPYSPTPARSPSRQVGPVGEPETGSQLVVYAPQAPDHIMDDLEKGFAEIYPEPAHRMASEMEDQEMADNCLEDTANVSEAAMAAHFAPLKGKRQAERSPFQPDYQPYCEARFAR</sequence>
<feature type="compositionally biased region" description="Polar residues" evidence="1">
    <location>
        <begin position="144"/>
        <end position="175"/>
    </location>
</feature>
<name>A0A3N4HTU2_ASCIM</name>
<feature type="compositionally biased region" description="Polar residues" evidence="1">
    <location>
        <begin position="23"/>
        <end position="36"/>
    </location>
</feature>
<dbReference type="EMBL" id="ML119769">
    <property type="protein sequence ID" value="RPA75220.1"/>
    <property type="molecule type" value="Genomic_DNA"/>
</dbReference>
<dbReference type="Proteomes" id="UP000275078">
    <property type="component" value="Unassembled WGS sequence"/>
</dbReference>